<name>A0A4P9K3S0_9GAMM</name>
<dbReference type="AlphaFoldDB" id="A0A4P9K3S0"/>
<dbReference type="OrthoDB" id="5614822at2"/>
<proteinExistence type="predicted"/>
<keyword evidence="1" id="KW-0812">Transmembrane</keyword>
<sequence>MEEPIEGSIAVQKISWRQPRLQLETRQYQYVIGLVLLSIVLVLLRNQFLPANSHAALGLSQLQLSFELSGGQKGVTDVRLSVPISSSNHRVVSQTMNYAGWRIKHRNYKEIAERGIRLQLNSDAAKALISFEYVIDSTEAKNVIARPLTLEQRQRYLHISAAQKRSLNIVQEPSQSIQTQQQLNDFLEQHSGLWRSAAYDTDLGLYGCEQDYRIQQRLLLQLRARNLPSRFVCGLAIEEGHAQRRGVIESYIDEHWAVVQVININPQNFIPFYRGEGGFFKVEGPGKITFKSSVKMLNKTSAEYDWQRLLDLKQLPVSTQQLLEVILILPLAVLIIAYLRLVWQVPMLGSLTPALLGMALAFNEIWLSLILLVAVLGPLFWIRHLSHSSNKIVTHGMTLTFITLLLIVMLVLLDFYAVLDSPSDIILPTVLLVLFIDKYYQSYNKQGAKQANWQMFYTLGFAFSIVPIVQYTSLGFWLLSYPELHLITLALLIMLWQQPVTPTLNDNKIADKADS</sequence>
<keyword evidence="1" id="KW-0472">Membrane</keyword>
<organism evidence="3 4">
    <name type="scientific">Thiomicrorhabdus sediminis</name>
    <dbReference type="NCBI Taxonomy" id="2580412"/>
    <lineage>
        <taxon>Bacteria</taxon>
        <taxon>Pseudomonadati</taxon>
        <taxon>Pseudomonadota</taxon>
        <taxon>Gammaproteobacteria</taxon>
        <taxon>Thiotrichales</taxon>
        <taxon>Piscirickettsiaceae</taxon>
        <taxon>Thiomicrorhabdus</taxon>
    </lineage>
</organism>
<feature type="domain" description="7 transmembrane helices usually fused to an inactive transglutaminase" evidence="2">
    <location>
        <begin position="309"/>
        <end position="495"/>
    </location>
</feature>
<protein>
    <recommendedName>
        <fullName evidence="2">7 transmembrane helices usually fused to an inactive transglutaminase domain-containing protein</fullName>
    </recommendedName>
</protein>
<feature type="transmembrane region" description="Helical" evidence="1">
    <location>
        <begin position="322"/>
        <end position="343"/>
    </location>
</feature>
<evidence type="ECO:0000259" key="2">
    <source>
        <dbReference type="Pfam" id="PF14402"/>
    </source>
</evidence>
<feature type="transmembrane region" description="Helical" evidence="1">
    <location>
        <begin position="425"/>
        <end position="440"/>
    </location>
</feature>
<evidence type="ECO:0000313" key="4">
    <source>
        <dbReference type="Proteomes" id="UP000304864"/>
    </source>
</evidence>
<feature type="transmembrane region" description="Helical" evidence="1">
    <location>
        <begin position="393"/>
        <end position="419"/>
    </location>
</feature>
<dbReference type="KEGG" id="thig:FE785_02125"/>
<feature type="transmembrane region" description="Helical" evidence="1">
    <location>
        <begin position="27"/>
        <end position="44"/>
    </location>
</feature>
<keyword evidence="1" id="KW-1133">Transmembrane helix</keyword>
<evidence type="ECO:0000313" key="3">
    <source>
        <dbReference type="EMBL" id="QCU89515.1"/>
    </source>
</evidence>
<dbReference type="InterPro" id="IPR025840">
    <property type="entry name" value="7TM_transglut"/>
</dbReference>
<feature type="transmembrane region" description="Helical" evidence="1">
    <location>
        <begin position="355"/>
        <end position="381"/>
    </location>
</feature>
<accession>A0A4P9K3S0</accession>
<gene>
    <name evidence="3" type="ORF">FE785_02125</name>
</gene>
<dbReference type="Proteomes" id="UP000304864">
    <property type="component" value="Chromosome"/>
</dbReference>
<dbReference type="EMBL" id="CP040602">
    <property type="protein sequence ID" value="QCU89515.1"/>
    <property type="molecule type" value="Genomic_DNA"/>
</dbReference>
<keyword evidence="4" id="KW-1185">Reference proteome</keyword>
<feature type="transmembrane region" description="Helical" evidence="1">
    <location>
        <begin position="452"/>
        <end position="470"/>
    </location>
</feature>
<reference evidence="3 4" key="1">
    <citation type="submission" date="2019-05" db="EMBL/GenBank/DDBJ databases">
        <title>Thiomicrorhabdus sediminis sp. nov, a novel sulfur-oxidizing bacterium isolated from coastal sediment.</title>
        <authorList>
            <person name="Liu X."/>
        </authorList>
    </citation>
    <scope>NUCLEOTIDE SEQUENCE [LARGE SCALE GENOMIC DNA]</scope>
    <source>
        <strain evidence="3 4">G1</strain>
    </source>
</reference>
<dbReference type="Pfam" id="PF14402">
    <property type="entry name" value="7TM_transglut"/>
    <property type="match status" value="1"/>
</dbReference>
<evidence type="ECO:0000256" key="1">
    <source>
        <dbReference type="SAM" id="Phobius"/>
    </source>
</evidence>